<dbReference type="PROSITE" id="PS50404">
    <property type="entry name" value="GST_NTER"/>
    <property type="match status" value="1"/>
</dbReference>
<dbReference type="AlphaFoldDB" id="A0A953T2K5"/>
<dbReference type="InterPro" id="IPR004045">
    <property type="entry name" value="Glutathione_S-Trfase_N"/>
</dbReference>
<dbReference type="SFLD" id="SFLDG00358">
    <property type="entry name" value="Main_(cytGST)"/>
    <property type="match status" value="1"/>
</dbReference>
<dbReference type="GO" id="GO:0016034">
    <property type="term" value="F:maleylacetoacetate isomerase activity"/>
    <property type="evidence" value="ECO:0007669"/>
    <property type="project" value="TreeGrafter"/>
</dbReference>
<dbReference type="GO" id="GO:0004364">
    <property type="term" value="F:glutathione transferase activity"/>
    <property type="evidence" value="ECO:0007669"/>
    <property type="project" value="TreeGrafter"/>
</dbReference>
<protein>
    <submittedName>
        <fullName evidence="2">Glutathione S-transferase family protein</fullName>
    </submittedName>
</protein>
<dbReference type="EMBL" id="JAHXRI010000006">
    <property type="protein sequence ID" value="MBZ1350480.1"/>
    <property type="molecule type" value="Genomic_DNA"/>
</dbReference>
<evidence type="ECO:0000313" key="2">
    <source>
        <dbReference type="EMBL" id="MBZ1350480.1"/>
    </source>
</evidence>
<dbReference type="CDD" id="cd03194">
    <property type="entry name" value="GST_C_3"/>
    <property type="match status" value="1"/>
</dbReference>
<name>A0A953T2K5_9BURK</name>
<dbReference type="RefSeq" id="WP_259660856.1">
    <property type="nucleotide sequence ID" value="NZ_JAHXRI010000006.1"/>
</dbReference>
<dbReference type="InterPro" id="IPR036249">
    <property type="entry name" value="Thioredoxin-like_sf"/>
</dbReference>
<keyword evidence="3" id="KW-1185">Reference proteome</keyword>
<accession>A0A953T2K5</accession>
<reference evidence="2" key="1">
    <citation type="submission" date="2021-07" db="EMBL/GenBank/DDBJ databases">
        <title>New genus and species of the family Alcaligenaceae.</title>
        <authorList>
            <person name="Hahn M.W."/>
        </authorList>
    </citation>
    <scope>NUCLEOTIDE SEQUENCE</scope>
    <source>
        <strain evidence="2">LF4-65</strain>
    </source>
</reference>
<dbReference type="Proteomes" id="UP000739565">
    <property type="component" value="Unassembled WGS sequence"/>
</dbReference>
<dbReference type="SFLD" id="SFLDS00019">
    <property type="entry name" value="Glutathione_Transferase_(cytos"/>
    <property type="match status" value="1"/>
</dbReference>
<feature type="domain" description="GST N-terminal" evidence="1">
    <location>
        <begin position="1"/>
        <end position="81"/>
    </location>
</feature>
<dbReference type="SUPFAM" id="SSF47616">
    <property type="entry name" value="GST C-terminal domain-like"/>
    <property type="match status" value="1"/>
</dbReference>
<dbReference type="Pfam" id="PF13409">
    <property type="entry name" value="GST_N_2"/>
    <property type="match status" value="1"/>
</dbReference>
<comment type="caution">
    <text evidence="2">The sequence shown here is derived from an EMBL/GenBank/DDBJ whole genome shotgun (WGS) entry which is preliminary data.</text>
</comment>
<dbReference type="GO" id="GO:0006749">
    <property type="term" value="P:glutathione metabolic process"/>
    <property type="evidence" value="ECO:0007669"/>
    <property type="project" value="TreeGrafter"/>
</dbReference>
<evidence type="ECO:0000259" key="1">
    <source>
        <dbReference type="PROSITE" id="PS50404"/>
    </source>
</evidence>
<dbReference type="PANTHER" id="PTHR42673">
    <property type="entry name" value="MALEYLACETOACETATE ISOMERASE"/>
    <property type="match status" value="1"/>
</dbReference>
<dbReference type="CDD" id="cd03043">
    <property type="entry name" value="GST_N_1"/>
    <property type="match status" value="1"/>
</dbReference>
<dbReference type="Gene3D" id="1.20.1050.10">
    <property type="match status" value="1"/>
</dbReference>
<dbReference type="SUPFAM" id="SSF52833">
    <property type="entry name" value="Thioredoxin-like"/>
    <property type="match status" value="1"/>
</dbReference>
<sequence>MKLYIANKNYSSWSLRPWILMREKGIAFEEIITPFSDDSANSPFKTFSPTGKVPCLDDNGTLIWDSLAICEYLAEIEPTCWPADRVVRAWARSAAAEMHSSFQTLRTQCQMNCGVRVILNKIDDTLRADVERLSALWCEGLQRFGGPFLAGRTYTIVDAFFAPVVFRIQSYGLSLAAPAQAYVNHILALPAMRQWYDEAMREPWRKDIYEKSVASYGLITADERIKS</sequence>
<proteinExistence type="predicted"/>
<evidence type="ECO:0000313" key="3">
    <source>
        <dbReference type="Proteomes" id="UP000739565"/>
    </source>
</evidence>
<dbReference type="PANTHER" id="PTHR42673:SF4">
    <property type="entry name" value="MALEYLACETOACETATE ISOMERASE"/>
    <property type="match status" value="1"/>
</dbReference>
<dbReference type="Gene3D" id="3.40.30.10">
    <property type="entry name" value="Glutaredoxin"/>
    <property type="match status" value="1"/>
</dbReference>
<organism evidence="2 3">
    <name type="scientific">Zwartia hollandica</name>
    <dbReference type="NCBI Taxonomy" id="324606"/>
    <lineage>
        <taxon>Bacteria</taxon>
        <taxon>Pseudomonadati</taxon>
        <taxon>Pseudomonadota</taxon>
        <taxon>Betaproteobacteria</taxon>
        <taxon>Burkholderiales</taxon>
        <taxon>Alcaligenaceae</taxon>
        <taxon>Zwartia</taxon>
    </lineage>
</organism>
<dbReference type="GO" id="GO:0006559">
    <property type="term" value="P:L-phenylalanine catabolic process"/>
    <property type="evidence" value="ECO:0007669"/>
    <property type="project" value="TreeGrafter"/>
</dbReference>
<dbReference type="InterPro" id="IPR036282">
    <property type="entry name" value="Glutathione-S-Trfase_C_sf"/>
</dbReference>
<gene>
    <name evidence="2" type="ORF">KZZ10_07455</name>
</gene>
<dbReference type="InterPro" id="IPR040079">
    <property type="entry name" value="Glutathione_S-Trfase"/>
</dbReference>